<sequence length="126" mass="13268">MWLSRKLSQHEMQDVASAQDGTVTVEGGELAVFSSGEKREVKTAAPGGYEWQPKKGEDVLVVRGGTFGEEAYAVGAVGQSADDLAPGEVRIRSAAAGTEIVLRNNGRIDINGLLFINGMPYLGMGG</sequence>
<dbReference type="EMBL" id="BK016103">
    <property type="protein sequence ID" value="DAF95112.1"/>
    <property type="molecule type" value="Genomic_DNA"/>
</dbReference>
<reference evidence="1" key="1">
    <citation type="journal article" date="2021" name="Proc. Natl. Acad. Sci. U.S.A.">
        <title>A Catalog of Tens of Thousands of Viruses from Human Metagenomes Reveals Hidden Associations with Chronic Diseases.</title>
        <authorList>
            <person name="Tisza M.J."/>
            <person name="Buck C.B."/>
        </authorList>
    </citation>
    <scope>NUCLEOTIDE SEQUENCE</scope>
    <source>
        <strain evidence="1">Ctjdk2</strain>
    </source>
</reference>
<protein>
    <submittedName>
        <fullName evidence="1">Uncharacterized protein</fullName>
    </submittedName>
</protein>
<evidence type="ECO:0000313" key="1">
    <source>
        <dbReference type="EMBL" id="DAF95112.1"/>
    </source>
</evidence>
<accession>A0A8S5UKV3</accession>
<proteinExistence type="predicted"/>
<name>A0A8S5UKV3_9CAUD</name>
<organism evidence="1">
    <name type="scientific">Siphoviridae sp. ctjdk2</name>
    <dbReference type="NCBI Taxonomy" id="2825635"/>
    <lineage>
        <taxon>Viruses</taxon>
        <taxon>Duplodnaviria</taxon>
        <taxon>Heunggongvirae</taxon>
        <taxon>Uroviricota</taxon>
        <taxon>Caudoviricetes</taxon>
    </lineage>
</organism>